<dbReference type="EMBL" id="MWJJ01000002">
    <property type="protein sequence ID" value="OSB17226.1"/>
    <property type="molecule type" value="Genomic_DNA"/>
</dbReference>
<evidence type="ECO:0000313" key="1">
    <source>
        <dbReference type="EMBL" id="OSB17226.1"/>
    </source>
</evidence>
<gene>
    <name evidence="1" type="ORF">B2H94_13725</name>
</gene>
<name>A0ABD6RPR4_CLOSG</name>
<organism evidence="1 2">
    <name type="scientific">Clostridium sporogenes</name>
    <dbReference type="NCBI Taxonomy" id="1509"/>
    <lineage>
        <taxon>Bacteria</taxon>
        <taxon>Bacillati</taxon>
        <taxon>Bacillota</taxon>
        <taxon>Clostridia</taxon>
        <taxon>Eubacteriales</taxon>
        <taxon>Clostridiaceae</taxon>
        <taxon>Clostridium</taxon>
    </lineage>
</organism>
<evidence type="ECO:0000313" key="2">
    <source>
        <dbReference type="Proteomes" id="UP000193911"/>
    </source>
</evidence>
<evidence type="ECO:0008006" key="3">
    <source>
        <dbReference type="Google" id="ProtNLM"/>
    </source>
</evidence>
<dbReference type="Proteomes" id="UP000193911">
    <property type="component" value="Unassembled WGS sequence"/>
</dbReference>
<dbReference type="SUPFAM" id="SSF110296">
    <property type="entry name" value="Oligoxyloglucan reducing end-specific cellobiohydrolase"/>
    <property type="match status" value="2"/>
</dbReference>
<proteinExistence type="predicted"/>
<sequence length="591" mass="67897">MNFTIKNITNKNLMDIAYGNGIYVLVGDNGYISTSTNLHDWTERINPASIDNKKLMYIIYDGNPKRFIAVGEHMTILTSNDGITWTKRIKYDISNNRTAISIIFDNSKSRFILYWKDRTSPYSRGCMYSDNNGDNWSNIIDFGYYGAIGEDCIKFKNLFITVGYGQDDSGNIPIRTSNTGIDNFAGRYGNTPFYGICKKEDNSIAIAVGSNCNIVKSTDGVNWIQKHYESNYYLYSVIYYKNTFYAVGSSGAILQSSDDGETWEKINKIEINSNLNRIRNVNTNLCLVCNDGNIIIQDLNKYLIKQKSNYYTIKSEFYKNGNYEPITELEGKEIFTETDFQVYGIDDLNLLTKTIDIQVINGIDKGSIGGGKYFEISLNNEIGKIKLQPISKEVNVTDEVIKDKSFLKWYSFHNSATINLPEDYYSKISCVFHGDGTSGNQTDYNATFYYSDGTTEKVLNKYKKCYKIVFDLTYTSFISFDIYKIFQLRYLIQYNNIIYTFDEESIKLSPSKTLDEGNFINNGFVDSTAITEEQWNTTFTDKSNVKLLMWTDDMNKTDVNIEVEIIPFRPMDKFKENGHICNILFKEVREV</sequence>
<comment type="caution">
    <text evidence="1">The sequence shown here is derived from an EMBL/GenBank/DDBJ whole genome shotgun (WGS) entry which is preliminary data.</text>
</comment>
<reference evidence="1 2" key="1">
    <citation type="submission" date="2017-02" db="EMBL/GenBank/DDBJ databases">
        <title>Differentiating clades of botulinum-neurotoxin-producing Clostridia with a simple, multiplex PCR assay.</title>
        <authorList>
            <person name="Williamson C.H.D."/>
            <person name="Vazquez A."/>
            <person name="Hill K."/>
            <person name="Smith T.J."/>
            <person name="Nottingham R."/>
            <person name="Stone N.E."/>
            <person name="Sobek C.J."/>
            <person name="Cocking J.H."/>
            <person name="Fernandez R.A."/>
            <person name="Caballero P.A."/>
            <person name="Leiser O.P."/>
            <person name="Keim P."/>
            <person name="Sahl J.W."/>
        </authorList>
    </citation>
    <scope>NUCLEOTIDE SEQUENCE [LARGE SCALE GENOMIC DNA]</scope>
    <source>
        <strain evidence="1 2">CLS_DGF_0088_06</strain>
    </source>
</reference>
<dbReference type="AlphaFoldDB" id="A0ABD6RPR4"/>
<dbReference type="RefSeq" id="WP_003483856.1">
    <property type="nucleotide sequence ID" value="NZ_CABKNI010000002.1"/>
</dbReference>
<protein>
    <recommendedName>
        <fullName evidence="3">Exo-alpha-sialidase</fullName>
    </recommendedName>
</protein>
<accession>A0ABD6RPR4</accession>